<evidence type="ECO:0000313" key="1">
    <source>
        <dbReference type="EMBL" id="KAJ2981613.1"/>
    </source>
</evidence>
<dbReference type="EMBL" id="JANJQO010000121">
    <property type="protein sequence ID" value="KAJ2981613.1"/>
    <property type="molecule type" value="Genomic_DNA"/>
</dbReference>
<organism evidence="1 2">
    <name type="scientific">Zarea fungicola</name>
    <dbReference type="NCBI Taxonomy" id="93591"/>
    <lineage>
        <taxon>Eukaryota</taxon>
        <taxon>Fungi</taxon>
        <taxon>Dikarya</taxon>
        <taxon>Ascomycota</taxon>
        <taxon>Pezizomycotina</taxon>
        <taxon>Sordariomycetes</taxon>
        <taxon>Hypocreomycetidae</taxon>
        <taxon>Hypocreales</taxon>
        <taxon>Cordycipitaceae</taxon>
        <taxon>Zarea</taxon>
    </lineage>
</organism>
<gene>
    <name evidence="1" type="ORF">NQ176_g1915</name>
</gene>
<reference evidence="1" key="1">
    <citation type="submission" date="2022-08" db="EMBL/GenBank/DDBJ databases">
        <title>Genome Sequence of Lecanicillium fungicola.</title>
        <authorList>
            <person name="Buettner E."/>
        </authorList>
    </citation>
    <scope>NUCLEOTIDE SEQUENCE</scope>
    <source>
        <strain evidence="1">Babe33</strain>
    </source>
</reference>
<comment type="caution">
    <text evidence="1">The sequence shown here is derived from an EMBL/GenBank/DDBJ whole genome shotgun (WGS) entry which is preliminary data.</text>
</comment>
<dbReference type="Proteomes" id="UP001143910">
    <property type="component" value="Unassembled WGS sequence"/>
</dbReference>
<evidence type="ECO:0000313" key="2">
    <source>
        <dbReference type="Proteomes" id="UP001143910"/>
    </source>
</evidence>
<name>A0ACC1NR70_9HYPO</name>
<protein>
    <submittedName>
        <fullName evidence="1">Uncharacterized protein</fullName>
    </submittedName>
</protein>
<sequence>MASQPEHDLYSDDSGHDAPVQESEAFSPTDGYFQPSVDTRQAPAAEGSTSGIRAPSHAVPHIPDVIVEDPTFSEPQLTKEREALQHVQHNSTVSEEPLAESAAHSGPRAAQDADHSGAMQSFHGDRAEGLNSSSHGLNLAVSQASPSQTSHHATPTAATRSPASELMLPVQAIDAPPAYSPGRSRNYGTVTPSAGEPSPRAPTEETESVYSDSQPLLPARTPSVIGSLDGGPSGTANKPFLSNRGSKVVLFLTIFFTAAFSSLITAAIILLPQASQRELIDAEPISWPNDEPPLVWKPPIDWRCRNTPHRINEAVYSLTIGHESAINIIEESWKGASGSAEATAVRFFGDIVVRSSPLIVSPEVSLDGFSNDPSILPRLNINSGHLTQSYYLTGPPPVLDWPDDGSVPCYQGRITLSLPAGTTFKDLALSSEQFNLLLRTGLNISVTEGFAATTNSGNIVAPVIVTADKGSIAPYRLQSPGSLVVSASGNIQGWFPLYNELGLVSGSGDVVTQLGLKPLDPSQDPSARLMASSRGGNVNVTSVPPQRNKFGERDGNYPLRDYASVLQTNIGNITAKMAIGSRAEFNVVYGNIDVDLQPILGHNSREQNRSPLLSTVSEVGNTKIRVREPIWAEIKYTKNGNPTPIMSEDIMAQRTKSMNRKSFFTTLPPSVKPGIPVDPRAHYNATNQATIRNKPWGDFETRHSASDGNLLITYPDSWTGLVRWQGTSKPVTFLAYGLTILRQWGSSTKHIEARRGAGGSVVNIDSQGGSVILAIGQEIGENATESLLSRP</sequence>
<keyword evidence="2" id="KW-1185">Reference proteome</keyword>
<accession>A0ACC1NR70</accession>
<proteinExistence type="predicted"/>